<feature type="domain" description="SsuA/THI5-like" evidence="4">
    <location>
        <begin position="72"/>
        <end position="162"/>
    </location>
</feature>
<evidence type="ECO:0000313" key="6">
    <source>
        <dbReference type="Proteomes" id="UP000278006"/>
    </source>
</evidence>
<dbReference type="Gene3D" id="3.40.190.10">
    <property type="entry name" value="Periplasmic binding protein-like II"/>
    <property type="match status" value="1"/>
</dbReference>
<dbReference type="Gene3D" id="3.40.190.270">
    <property type="match status" value="1"/>
</dbReference>
<evidence type="ECO:0000256" key="1">
    <source>
        <dbReference type="ARBA" id="ARBA00004418"/>
    </source>
</evidence>
<organism evidence="5 6">
    <name type="scientific">Corticibacter populi</name>
    <dbReference type="NCBI Taxonomy" id="1550736"/>
    <lineage>
        <taxon>Bacteria</taxon>
        <taxon>Pseudomonadati</taxon>
        <taxon>Pseudomonadota</taxon>
        <taxon>Betaproteobacteria</taxon>
        <taxon>Burkholderiales</taxon>
        <taxon>Comamonadaceae</taxon>
        <taxon>Corticibacter</taxon>
    </lineage>
</organism>
<dbReference type="Pfam" id="PF09084">
    <property type="entry name" value="NMT1"/>
    <property type="match status" value="1"/>
</dbReference>
<evidence type="ECO:0000313" key="5">
    <source>
        <dbReference type="EMBL" id="RMX05852.1"/>
    </source>
</evidence>
<dbReference type="AlphaFoldDB" id="A0A3M6QTQ2"/>
<dbReference type="PANTHER" id="PTHR30024:SF47">
    <property type="entry name" value="TAURINE-BINDING PERIPLASMIC PROTEIN"/>
    <property type="match status" value="1"/>
</dbReference>
<dbReference type="EMBL" id="RDQO01000003">
    <property type="protein sequence ID" value="RMX05852.1"/>
    <property type="molecule type" value="Genomic_DNA"/>
</dbReference>
<accession>A0A3M6QTQ2</accession>
<evidence type="ECO:0000256" key="2">
    <source>
        <dbReference type="ARBA" id="ARBA00010742"/>
    </source>
</evidence>
<dbReference type="SUPFAM" id="SSF53850">
    <property type="entry name" value="Periplasmic binding protein-like II"/>
    <property type="match status" value="1"/>
</dbReference>
<dbReference type="OrthoDB" id="7467011at2"/>
<keyword evidence="3" id="KW-0732">Signal</keyword>
<reference evidence="5 6" key="1">
    <citation type="submission" date="2018-10" db="EMBL/GenBank/DDBJ databases">
        <title>Draft genome of Cortibacter populi DSM10536.</title>
        <authorList>
            <person name="Bernier A.-M."/>
            <person name="Bernard K."/>
        </authorList>
    </citation>
    <scope>NUCLEOTIDE SEQUENCE [LARGE SCALE GENOMIC DNA]</scope>
    <source>
        <strain evidence="5 6">DSM 105136</strain>
    </source>
</reference>
<comment type="subcellular location">
    <subcellularLocation>
        <location evidence="1">Periplasm</location>
    </subcellularLocation>
</comment>
<dbReference type="RefSeq" id="WP_122229514.1">
    <property type="nucleotide sequence ID" value="NZ_RDQO01000003.1"/>
</dbReference>
<name>A0A3M6QTQ2_9BURK</name>
<dbReference type="GO" id="GO:0042597">
    <property type="term" value="C:periplasmic space"/>
    <property type="evidence" value="ECO:0007669"/>
    <property type="project" value="UniProtKB-SubCell"/>
</dbReference>
<proteinExistence type="inferred from homology"/>
<keyword evidence="6" id="KW-1185">Reference proteome</keyword>
<gene>
    <name evidence="5" type="ORF">D8I35_11915</name>
</gene>
<dbReference type="Proteomes" id="UP000278006">
    <property type="component" value="Unassembled WGS sequence"/>
</dbReference>
<comment type="similarity">
    <text evidence="2">Belongs to the bacterial solute-binding protein SsuA/TauA family.</text>
</comment>
<dbReference type="InterPro" id="IPR015168">
    <property type="entry name" value="SsuA/THI5"/>
</dbReference>
<sequence>MTNPLQALWYTRCGVPTGFGLAKQAGFIDEAFARQGTRLQSIKESDDPRVRESHFDHSLQNSVRYGGNGPAVWARASGSPTRLIGVSTNGDHPLLLASEESGIKSIRDLKGRRFGLPRWFNQSIDFAGASALRTLESALRLEGLEVGDVEIVDYPVASNITSYAVSRIEGTETFKPRELPDRPKLVPDLLRGKIDAMASLGRSGLNLVREFSLTQVFDLADHPDPLARANNNSPLTLAVDQHLLDRHYDSVVTLVQQILKAERWAREHRQEARTLIAREVHASEYWIWNHYETAQGGLGIDTHLEPLALAALQDYADFLLRWKFVPARVDVNEWLDPRPLADARQALAATAS</sequence>
<comment type="caution">
    <text evidence="5">The sequence shown here is derived from an EMBL/GenBank/DDBJ whole genome shotgun (WGS) entry which is preliminary data.</text>
</comment>
<dbReference type="PANTHER" id="PTHR30024">
    <property type="entry name" value="ALIPHATIC SULFONATES-BINDING PROTEIN-RELATED"/>
    <property type="match status" value="1"/>
</dbReference>
<evidence type="ECO:0000259" key="4">
    <source>
        <dbReference type="Pfam" id="PF09084"/>
    </source>
</evidence>
<protein>
    <submittedName>
        <fullName evidence="5">ABC transporter substrate-binding protein</fullName>
    </submittedName>
</protein>
<evidence type="ECO:0000256" key="3">
    <source>
        <dbReference type="ARBA" id="ARBA00022729"/>
    </source>
</evidence>